<gene>
    <name evidence="1" type="ORF">SAMN04487891_102456</name>
    <name evidence="2" type="ORF">SAMN05216293_1137</name>
</gene>
<sequence>MSTSNHSFKAYSFAHHGEVYRILEKVFAEHGVNYYLIGANARDIALYRAGERPIRATADIDFAVMVPDHDRYNAIKLELKKYGFDDVGRNMPYRMFHEGSKTVLDLLPFGGIEENRMVSFLNEKIELSAVGMQQVAEDIEMFEHPEGFSIPFSPAHGLVILKLIAWSEKPEMRMKDLGDTAEILRIAWALYEPELYRENAEHADLFGLEDFEMHSVSARIMGRKMQRILKLDRDLGDKIKGLLQKELDAETGPLTLALAKALDKDLGFARKIVRAMQTGILEFDA</sequence>
<dbReference type="Proteomes" id="UP000198940">
    <property type="component" value="Unassembled WGS sequence"/>
</dbReference>
<evidence type="ECO:0000313" key="4">
    <source>
        <dbReference type="Proteomes" id="UP000198940"/>
    </source>
</evidence>
<evidence type="ECO:0000313" key="1">
    <source>
        <dbReference type="EMBL" id="SFB80868.1"/>
    </source>
</evidence>
<comment type="caution">
    <text evidence="2">The sequence shown here is derived from an EMBL/GenBank/DDBJ whole genome shotgun (WGS) entry which is preliminary data.</text>
</comment>
<dbReference type="InterPro" id="IPR014942">
    <property type="entry name" value="AbiEii"/>
</dbReference>
<dbReference type="EMBL" id="FOKU01000002">
    <property type="protein sequence ID" value="SFB80868.1"/>
    <property type="molecule type" value="Genomic_DNA"/>
</dbReference>
<accession>A0A1M6SHW6</accession>
<dbReference type="Pfam" id="PF08843">
    <property type="entry name" value="AbiEii"/>
    <property type="match status" value="1"/>
</dbReference>
<dbReference type="GO" id="GO:0016740">
    <property type="term" value="F:transferase activity"/>
    <property type="evidence" value="ECO:0007669"/>
    <property type="project" value="UniProtKB-KW"/>
</dbReference>
<dbReference type="Proteomes" id="UP000184031">
    <property type="component" value="Unassembled WGS sequence"/>
</dbReference>
<reference evidence="2 3" key="1">
    <citation type="submission" date="2016-11" db="EMBL/GenBank/DDBJ databases">
        <authorList>
            <person name="Varghese N."/>
            <person name="Submissions S."/>
        </authorList>
    </citation>
    <scope>NUCLEOTIDE SEQUENCE [LARGE SCALE GENOMIC DNA]</scope>
    <source>
        <strain evidence="2 3">CGMCC 1.12174</strain>
        <strain evidence="1 4">DSM 26351</strain>
    </source>
</reference>
<evidence type="ECO:0000313" key="3">
    <source>
        <dbReference type="Proteomes" id="UP000184031"/>
    </source>
</evidence>
<organism evidence="2 3">
    <name type="scientific">Flagellimonas taeanensis</name>
    <dbReference type="NCBI Taxonomy" id="1005926"/>
    <lineage>
        <taxon>Bacteria</taxon>
        <taxon>Pseudomonadati</taxon>
        <taxon>Bacteroidota</taxon>
        <taxon>Flavobacteriia</taxon>
        <taxon>Flavobacteriales</taxon>
        <taxon>Flavobacteriaceae</taxon>
        <taxon>Flagellimonas</taxon>
    </lineage>
</organism>
<dbReference type="RefSeq" id="WP_072877785.1">
    <property type="nucleotide sequence ID" value="NZ_FOKU01000002.1"/>
</dbReference>
<name>A0A1M6SHW6_9FLAO</name>
<dbReference type="EMBL" id="FRAT01000002">
    <property type="protein sequence ID" value="SHK44265.1"/>
    <property type="molecule type" value="Genomic_DNA"/>
</dbReference>
<keyword evidence="2" id="KW-0808">Transferase</keyword>
<dbReference type="OrthoDB" id="5918411at2"/>
<evidence type="ECO:0000313" key="2">
    <source>
        <dbReference type="EMBL" id="SHK44265.1"/>
    </source>
</evidence>
<dbReference type="STRING" id="1055723.SAMN05216293_1137"/>
<protein>
    <submittedName>
        <fullName evidence="2">Nucleotidyl transferase AbiEii toxin, Type IV TA system</fullName>
    </submittedName>
</protein>
<dbReference type="AlphaFoldDB" id="A0A1M6SHW6"/>
<dbReference type="Gene3D" id="3.30.460.40">
    <property type="match status" value="1"/>
</dbReference>
<proteinExistence type="predicted"/>
<keyword evidence="4" id="KW-1185">Reference proteome</keyword>